<feature type="domain" description="TonB-dependent receptor-like beta-barrel" evidence="14">
    <location>
        <begin position="521"/>
        <end position="1072"/>
    </location>
</feature>
<dbReference type="InterPro" id="IPR039426">
    <property type="entry name" value="TonB-dep_rcpt-like"/>
</dbReference>
<feature type="domain" description="TonB-dependent receptor plug" evidence="16">
    <location>
        <begin position="229"/>
        <end position="334"/>
    </location>
</feature>
<keyword evidence="9 12" id="KW-0472">Membrane</keyword>
<dbReference type="EMBL" id="CAJRAU010000001">
    <property type="protein sequence ID" value="CAG5067364.1"/>
    <property type="molecule type" value="Genomic_DNA"/>
</dbReference>
<comment type="similarity">
    <text evidence="12 13">Belongs to the TonB-dependent receptor family.</text>
</comment>
<dbReference type="Pfam" id="PF07660">
    <property type="entry name" value="STN"/>
    <property type="match status" value="1"/>
</dbReference>
<dbReference type="SUPFAM" id="SSF49464">
    <property type="entry name" value="Carboxypeptidase regulatory domain-like"/>
    <property type="match status" value="1"/>
</dbReference>
<evidence type="ECO:0000256" key="7">
    <source>
        <dbReference type="ARBA" id="ARBA00023004"/>
    </source>
</evidence>
<keyword evidence="2 12" id="KW-0813">Transport</keyword>
<gene>
    <name evidence="17" type="ORF">DYBT9623_00084</name>
</gene>
<keyword evidence="10 17" id="KW-0675">Receptor</keyword>
<keyword evidence="4" id="KW-0406">Ion transport</keyword>
<evidence type="ECO:0000259" key="15">
    <source>
        <dbReference type="Pfam" id="PF07660"/>
    </source>
</evidence>
<dbReference type="PANTHER" id="PTHR30069:SF29">
    <property type="entry name" value="HEMOGLOBIN AND HEMOGLOBIN-HAPTOGLOBIN-BINDING PROTEIN 1-RELATED"/>
    <property type="match status" value="1"/>
</dbReference>
<dbReference type="InterPro" id="IPR000531">
    <property type="entry name" value="Beta-barrel_TonB"/>
</dbReference>
<evidence type="ECO:0000256" key="13">
    <source>
        <dbReference type="RuleBase" id="RU003357"/>
    </source>
</evidence>
<dbReference type="InterPro" id="IPR008969">
    <property type="entry name" value="CarboxyPept-like_regulatory"/>
</dbReference>
<evidence type="ECO:0000256" key="12">
    <source>
        <dbReference type="PROSITE-ProRule" id="PRU01360"/>
    </source>
</evidence>
<evidence type="ECO:0000256" key="4">
    <source>
        <dbReference type="ARBA" id="ARBA00022496"/>
    </source>
</evidence>
<dbReference type="Gene3D" id="2.40.170.20">
    <property type="entry name" value="TonB-dependent receptor, beta-barrel domain"/>
    <property type="match status" value="1"/>
</dbReference>
<dbReference type="NCBIfam" id="TIGR04057">
    <property type="entry name" value="SusC_RagA_signa"/>
    <property type="match status" value="1"/>
</dbReference>
<evidence type="ECO:0000313" key="17">
    <source>
        <dbReference type="EMBL" id="CAG5067364.1"/>
    </source>
</evidence>
<keyword evidence="18" id="KW-1185">Reference proteome</keyword>
<dbReference type="Pfam" id="PF07715">
    <property type="entry name" value="Plug"/>
    <property type="match status" value="1"/>
</dbReference>
<reference evidence="17 18" key="1">
    <citation type="submission" date="2021-04" db="EMBL/GenBank/DDBJ databases">
        <authorList>
            <person name="Rodrigo-Torres L."/>
            <person name="Arahal R. D."/>
            <person name="Lucena T."/>
        </authorList>
    </citation>
    <scope>NUCLEOTIDE SEQUENCE [LARGE SCALE GENOMIC DNA]</scope>
    <source>
        <strain evidence="17 18">CECT 9623</strain>
    </source>
</reference>
<evidence type="ECO:0000256" key="6">
    <source>
        <dbReference type="ARBA" id="ARBA00022729"/>
    </source>
</evidence>
<comment type="subcellular location">
    <subcellularLocation>
        <location evidence="1 12">Cell outer membrane</location>
        <topology evidence="1 12">Multi-pass membrane protein</topology>
    </subcellularLocation>
</comment>
<comment type="caution">
    <text evidence="17">The sequence shown here is derived from an EMBL/GenBank/DDBJ whole genome shotgun (WGS) entry which is preliminary data.</text>
</comment>
<evidence type="ECO:0000256" key="8">
    <source>
        <dbReference type="ARBA" id="ARBA00023077"/>
    </source>
</evidence>
<dbReference type="Gene3D" id="2.170.130.10">
    <property type="entry name" value="TonB-dependent receptor, plug domain"/>
    <property type="match status" value="1"/>
</dbReference>
<evidence type="ECO:0000256" key="10">
    <source>
        <dbReference type="ARBA" id="ARBA00023170"/>
    </source>
</evidence>
<evidence type="ECO:0000256" key="5">
    <source>
        <dbReference type="ARBA" id="ARBA00022692"/>
    </source>
</evidence>
<evidence type="ECO:0000313" key="18">
    <source>
        <dbReference type="Proteomes" id="UP000679725"/>
    </source>
</evidence>
<dbReference type="Pfam" id="PF00593">
    <property type="entry name" value="TonB_dep_Rec_b-barrel"/>
    <property type="match status" value="1"/>
</dbReference>
<keyword evidence="7" id="KW-0408">Iron</keyword>
<evidence type="ECO:0000256" key="11">
    <source>
        <dbReference type="ARBA" id="ARBA00023237"/>
    </source>
</evidence>
<evidence type="ECO:0000256" key="9">
    <source>
        <dbReference type="ARBA" id="ARBA00023136"/>
    </source>
</evidence>
<dbReference type="NCBIfam" id="TIGR04056">
    <property type="entry name" value="OMP_RagA_SusC"/>
    <property type="match status" value="1"/>
</dbReference>
<evidence type="ECO:0000259" key="16">
    <source>
        <dbReference type="Pfam" id="PF07715"/>
    </source>
</evidence>
<organism evidence="17 18">
    <name type="scientific">Dyadobacter linearis</name>
    <dbReference type="NCBI Taxonomy" id="2823330"/>
    <lineage>
        <taxon>Bacteria</taxon>
        <taxon>Pseudomonadati</taxon>
        <taxon>Bacteroidota</taxon>
        <taxon>Cytophagia</taxon>
        <taxon>Cytophagales</taxon>
        <taxon>Spirosomataceae</taxon>
        <taxon>Dyadobacter</taxon>
    </lineage>
</organism>
<feature type="domain" description="Secretin/TonB short N-terminal" evidence="15">
    <location>
        <begin position="70"/>
        <end position="119"/>
    </location>
</feature>
<protein>
    <submittedName>
        <fullName evidence="17">TonB-dependent receptor P3</fullName>
    </submittedName>
</protein>
<dbReference type="PROSITE" id="PS52016">
    <property type="entry name" value="TONB_DEPENDENT_REC_3"/>
    <property type="match status" value="1"/>
</dbReference>
<dbReference type="PANTHER" id="PTHR30069">
    <property type="entry name" value="TONB-DEPENDENT OUTER MEMBRANE RECEPTOR"/>
    <property type="match status" value="1"/>
</dbReference>
<dbReference type="InterPro" id="IPR036942">
    <property type="entry name" value="Beta-barrel_TonB_sf"/>
</dbReference>
<name>A0ABM8UJ19_9BACT</name>
<keyword evidence="4" id="KW-0410">Iron transport</keyword>
<dbReference type="Proteomes" id="UP000679725">
    <property type="component" value="Unassembled WGS sequence"/>
</dbReference>
<keyword evidence="11 12" id="KW-0998">Cell outer membrane</keyword>
<dbReference type="InterPro" id="IPR037066">
    <property type="entry name" value="Plug_dom_sf"/>
</dbReference>
<dbReference type="InterPro" id="IPR023997">
    <property type="entry name" value="TonB-dep_OMP_SusC/RagA_CS"/>
</dbReference>
<evidence type="ECO:0000259" key="14">
    <source>
        <dbReference type="Pfam" id="PF00593"/>
    </source>
</evidence>
<dbReference type="Pfam" id="PF13715">
    <property type="entry name" value="CarbopepD_reg_2"/>
    <property type="match status" value="1"/>
</dbReference>
<dbReference type="SUPFAM" id="SSF56935">
    <property type="entry name" value="Porins"/>
    <property type="match status" value="1"/>
</dbReference>
<evidence type="ECO:0000256" key="2">
    <source>
        <dbReference type="ARBA" id="ARBA00022448"/>
    </source>
</evidence>
<dbReference type="RefSeq" id="WP_215231548.1">
    <property type="nucleotide sequence ID" value="NZ_CAJRAU010000001.1"/>
</dbReference>
<keyword evidence="8 13" id="KW-0798">TonB box</keyword>
<evidence type="ECO:0000256" key="3">
    <source>
        <dbReference type="ARBA" id="ARBA00022452"/>
    </source>
</evidence>
<dbReference type="Gene3D" id="2.60.40.1120">
    <property type="entry name" value="Carboxypeptidase-like, regulatory domain"/>
    <property type="match status" value="1"/>
</dbReference>
<proteinExistence type="inferred from homology"/>
<keyword evidence="3 12" id="KW-1134">Transmembrane beta strand</keyword>
<keyword evidence="6" id="KW-0732">Signal</keyword>
<keyword evidence="5 12" id="KW-0812">Transmembrane</keyword>
<evidence type="ECO:0000256" key="1">
    <source>
        <dbReference type="ARBA" id="ARBA00004571"/>
    </source>
</evidence>
<dbReference type="InterPro" id="IPR011662">
    <property type="entry name" value="Secretin/TonB_short_N"/>
</dbReference>
<dbReference type="InterPro" id="IPR023996">
    <property type="entry name" value="TonB-dep_OMP_SusC/RagA"/>
</dbReference>
<dbReference type="InterPro" id="IPR012910">
    <property type="entry name" value="Plug_dom"/>
</dbReference>
<sequence length="1109" mass="123427">MKKTFMYRKVLLWTMRITATQLIFALMFIGTGYAREGSAQSLLGQKISVSATGSEVKKVLSQIEKQAEVRFVFSSKLIKSARKVSIDIKQKPLYEVLDNVLTPLNLQYEVSGKIIILKRLGNFPDEKAPDGAPKKNVSGKVLDEAQRGLPGVSVVLKGSQIGATTDSEGFFQLNIPDNTPSDAMLVFSFVGYTSQELAINGQAAFTVSLVPEDKSLSEVVVVGYGTQKKVNLTGSVSVVTSEELTRRPVGQTSAALQGVVPGLTVTQRSGQPGRDGAGLRIRGVGTTGNSDPLVIVDGVESAINNIDPNEIENISILKDASSAAIYGSRAANGVILITTKRGSEKGMSVNYNMYAGWQTPTDTPDKVNGIDHINLINEAYTNTGRSPLYTEQYIQDYLTKGPTDRDQFPDTDWQKMTLKNSGFMQSHYIGVNGGNDKVKVLGSFSYLDQDGIIPNTNFKRYNLRINTDAKIGKKLSTSMDIFLRRTDLTEPSSGAGYVFHWMRRIPANQAGILSSGKYGEGWNGDHPLARAKDGGLTQESSLSSILNLNLTYKPTSWLTANLIYAPKFNLPFNKTFNNTVQTYRWDGSPSYAVPARNSLSQSSSREWYNNLRALVTFDKTFGDHHLTVLGGFQREDQRNAWISVYREVFLLPDYQEINAGNRENERTGGSAEHWALQSYFGRLNYNYKEKYLFEANARYDGSSRFATGNKYAVFPSFSAGWRIIEESFMSGLSNVVTDMKLRASWGKLGNQNIGLYPFAAFIGIGSSNYIFDGKNITGASLNEMANPAIRWESTTATNFGLDLTLWSKLNVTAEYYMRRTDDILLRLDIPTMIGLTAPYQNAGVVRNKGWDVSLGYRDRIEDFTYNVSVNFSDVKNKVVDMRGVQRSGLQVSNEGYPIGSFYGYVADGFFQTETEVKEHAKQFGNVAPGDIRYRDLNDDGIINNLDQQVIGSNIPRYNYSANFDFGYKGIDLSVFLQGVGKVDGYLSGHGIMPFFEGSTIQESQRDSWRPDNTDAEFPRLAFNETNNIQNSSYWLRNAAYLRIKNIQLAYTIPQSLLKNKVQKLRIYASGQNMFTFDKFWPGFDVEAPVGNAGWYPQMKVYTVGLDVRF</sequence>
<accession>A0ABM8UJ19</accession>